<dbReference type="InterPro" id="IPR024185">
    <property type="entry name" value="FTHF_cligase-like_sf"/>
</dbReference>
<dbReference type="EC" id="6.3.3.2" evidence="5"/>
<dbReference type="NCBIfam" id="TIGR02727">
    <property type="entry name" value="MTHFS_bact"/>
    <property type="match status" value="1"/>
</dbReference>
<evidence type="ECO:0000313" key="7">
    <source>
        <dbReference type="Proteomes" id="UP000179284"/>
    </source>
</evidence>
<organism evidence="6 7">
    <name type="scientific">Butyrivibrio hungatei</name>
    <dbReference type="NCBI Taxonomy" id="185008"/>
    <lineage>
        <taxon>Bacteria</taxon>
        <taxon>Bacillati</taxon>
        <taxon>Bacillota</taxon>
        <taxon>Clostridia</taxon>
        <taxon>Lachnospirales</taxon>
        <taxon>Lachnospiraceae</taxon>
        <taxon>Butyrivibrio</taxon>
    </lineage>
</organism>
<keyword evidence="5" id="KW-0460">Magnesium</keyword>
<feature type="binding site" evidence="4">
    <location>
        <position position="55"/>
    </location>
    <ligand>
        <name>substrate</name>
    </ligand>
</feature>
<dbReference type="Gene3D" id="3.40.50.10420">
    <property type="entry name" value="NagB/RpiA/CoA transferase-like"/>
    <property type="match status" value="1"/>
</dbReference>
<keyword evidence="5" id="KW-0479">Metal-binding</keyword>
<name>A0A1D9P1Y7_9FIRM</name>
<evidence type="ECO:0000256" key="4">
    <source>
        <dbReference type="PIRSR" id="PIRSR006806-1"/>
    </source>
</evidence>
<dbReference type="KEGG" id="bhu:bhn_I1480"/>
<dbReference type="Pfam" id="PF01812">
    <property type="entry name" value="5-FTHF_cyc-lig"/>
    <property type="match status" value="1"/>
</dbReference>
<dbReference type="EMBL" id="CP017831">
    <property type="protein sequence ID" value="AOZ96513.1"/>
    <property type="molecule type" value="Genomic_DNA"/>
</dbReference>
<accession>A0A1D9P1Y7</accession>
<dbReference type="GO" id="GO:0030272">
    <property type="term" value="F:5-formyltetrahydrofolate cyclo-ligase activity"/>
    <property type="evidence" value="ECO:0007669"/>
    <property type="project" value="UniProtKB-EC"/>
</dbReference>
<dbReference type="OrthoDB" id="9801938at2"/>
<keyword evidence="7" id="KW-1185">Reference proteome</keyword>
<dbReference type="PANTHER" id="PTHR23407">
    <property type="entry name" value="ATPASE INHIBITOR/5-FORMYLTETRAHYDROFOLATE CYCLO-LIGASE"/>
    <property type="match status" value="1"/>
</dbReference>
<feature type="binding site" evidence="4">
    <location>
        <begin position="139"/>
        <end position="147"/>
    </location>
    <ligand>
        <name>ATP</name>
        <dbReference type="ChEBI" id="CHEBI:30616"/>
    </ligand>
</feature>
<dbReference type="GO" id="GO:0046872">
    <property type="term" value="F:metal ion binding"/>
    <property type="evidence" value="ECO:0007669"/>
    <property type="project" value="UniProtKB-KW"/>
</dbReference>
<dbReference type="AlphaFoldDB" id="A0A1D9P1Y7"/>
<feature type="binding site" evidence="4">
    <location>
        <begin position="4"/>
        <end position="8"/>
    </location>
    <ligand>
        <name>ATP</name>
        <dbReference type="ChEBI" id="CHEBI:30616"/>
    </ligand>
</feature>
<evidence type="ECO:0000256" key="5">
    <source>
        <dbReference type="RuleBase" id="RU361279"/>
    </source>
</evidence>
<evidence type="ECO:0000313" key="6">
    <source>
        <dbReference type="EMBL" id="AOZ96513.1"/>
    </source>
</evidence>
<evidence type="ECO:0000256" key="2">
    <source>
        <dbReference type="ARBA" id="ARBA00022741"/>
    </source>
</evidence>
<dbReference type="InterPro" id="IPR002698">
    <property type="entry name" value="FTHF_cligase"/>
</dbReference>
<dbReference type="InterPro" id="IPR037171">
    <property type="entry name" value="NagB/RpiA_transferase-like"/>
</dbReference>
<evidence type="ECO:0000256" key="1">
    <source>
        <dbReference type="ARBA" id="ARBA00010638"/>
    </source>
</evidence>
<dbReference type="SUPFAM" id="SSF100950">
    <property type="entry name" value="NagB/RpiA/CoA transferase-like"/>
    <property type="match status" value="1"/>
</dbReference>
<reference evidence="7" key="1">
    <citation type="submission" date="2016-10" db="EMBL/GenBank/DDBJ databases">
        <title>The complete genome sequence of the rumen bacterium Butyrivibrio hungatei MB2003.</title>
        <authorList>
            <person name="Palevich N."/>
            <person name="Kelly W.J."/>
            <person name="Leahy S.C."/>
            <person name="Altermann E."/>
            <person name="Rakonjac J."/>
            <person name="Attwood G.T."/>
        </authorList>
    </citation>
    <scope>NUCLEOTIDE SEQUENCE [LARGE SCALE GENOMIC DNA]</scope>
    <source>
        <strain evidence="7">MB2003</strain>
    </source>
</reference>
<dbReference type="GO" id="GO:0035999">
    <property type="term" value="P:tetrahydrofolate interconversion"/>
    <property type="evidence" value="ECO:0007669"/>
    <property type="project" value="TreeGrafter"/>
</dbReference>
<dbReference type="PIRSF" id="PIRSF006806">
    <property type="entry name" value="FTHF_cligase"/>
    <property type="match status" value="1"/>
</dbReference>
<keyword evidence="2 4" id="KW-0547">Nucleotide-binding</keyword>
<sequence>MNSKDMIRKEIISKRDSLTSQEISDKSKGIANKLISAYEYKNAENILIYASMRSEVITDGIIADALKSGKSVFCPKCTDIENGVMEFIRIDSPYDLKEGYYGIREPLYHENAEIFDVPKDMLKTLIVVPGVAFDRQGNRIGYKGGYYDRFLSKYPLIKTIALAFELQMVDRIPADAHDIPVLQVITESN</sequence>
<comment type="cofactor">
    <cofactor evidence="5">
        <name>Mg(2+)</name>
        <dbReference type="ChEBI" id="CHEBI:18420"/>
    </cofactor>
</comment>
<comment type="catalytic activity">
    <reaction evidence="5">
        <text>(6S)-5-formyl-5,6,7,8-tetrahydrofolate + ATP = (6R)-5,10-methenyltetrahydrofolate + ADP + phosphate</text>
        <dbReference type="Rhea" id="RHEA:10488"/>
        <dbReference type="ChEBI" id="CHEBI:30616"/>
        <dbReference type="ChEBI" id="CHEBI:43474"/>
        <dbReference type="ChEBI" id="CHEBI:57455"/>
        <dbReference type="ChEBI" id="CHEBI:57457"/>
        <dbReference type="ChEBI" id="CHEBI:456216"/>
        <dbReference type="EC" id="6.3.3.2"/>
    </reaction>
</comment>
<dbReference type="GO" id="GO:0009396">
    <property type="term" value="P:folic acid-containing compound biosynthetic process"/>
    <property type="evidence" value="ECO:0007669"/>
    <property type="project" value="TreeGrafter"/>
</dbReference>
<gene>
    <name evidence="6" type="ORF">bhn_I1480</name>
</gene>
<dbReference type="GO" id="GO:0005524">
    <property type="term" value="F:ATP binding"/>
    <property type="evidence" value="ECO:0007669"/>
    <property type="project" value="UniProtKB-KW"/>
</dbReference>
<proteinExistence type="inferred from homology"/>
<protein>
    <recommendedName>
        <fullName evidence="5">5-formyltetrahydrofolate cyclo-ligase</fullName>
        <ecNumber evidence="5">6.3.3.2</ecNumber>
    </recommendedName>
</protein>
<evidence type="ECO:0000256" key="3">
    <source>
        <dbReference type="ARBA" id="ARBA00022840"/>
    </source>
</evidence>
<keyword evidence="3 4" id="KW-0067">ATP-binding</keyword>
<comment type="similarity">
    <text evidence="1 5">Belongs to the 5-formyltetrahydrofolate cyclo-ligase family.</text>
</comment>
<dbReference type="RefSeq" id="WP_071176195.1">
    <property type="nucleotide sequence ID" value="NZ_CP017831.1"/>
</dbReference>
<dbReference type="Proteomes" id="UP000179284">
    <property type="component" value="Chromosome I"/>
</dbReference>
<dbReference type="PANTHER" id="PTHR23407:SF1">
    <property type="entry name" value="5-FORMYLTETRAHYDROFOLATE CYCLO-LIGASE"/>
    <property type="match status" value="1"/>
</dbReference>